<feature type="non-terminal residue" evidence="3">
    <location>
        <position position="158"/>
    </location>
</feature>
<evidence type="ECO:0000256" key="1">
    <source>
        <dbReference type="SAM" id="MobiDB-lite"/>
    </source>
</evidence>
<keyword evidence="4" id="KW-1185">Reference proteome</keyword>
<keyword evidence="2" id="KW-0472">Membrane</keyword>
<feature type="compositionally biased region" description="Basic and acidic residues" evidence="1">
    <location>
        <begin position="49"/>
        <end position="66"/>
    </location>
</feature>
<keyword evidence="2" id="KW-0812">Transmembrane</keyword>
<name>A0ABN7ULS6_GIGMA</name>
<feature type="region of interest" description="Disordered" evidence="1">
    <location>
        <begin position="49"/>
        <end position="81"/>
    </location>
</feature>
<feature type="compositionally biased region" description="Acidic residues" evidence="1">
    <location>
        <begin position="67"/>
        <end position="81"/>
    </location>
</feature>
<keyword evidence="2" id="KW-1133">Transmembrane helix</keyword>
<proteinExistence type="predicted"/>
<evidence type="ECO:0000313" key="4">
    <source>
        <dbReference type="Proteomes" id="UP000789901"/>
    </source>
</evidence>
<organism evidence="3 4">
    <name type="scientific">Gigaspora margarita</name>
    <dbReference type="NCBI Taxonomy" id="4874"/>
    <lineage>
        <taxon>Eukaryota</taxon>
        <taxon>Fungi</taxon>
        <taxon>Fungi incertae sedis</taxon>
        <taxon>Mucoromycota</taxon>
        <taxon>Glomeromycotina</taxon>
        <taxon>Glomeromycetes</taxon>
        <taxon>Diversisporales</taxon>
        <taxon>Gigasporaceae</taxon>
        <taxon>Gigaspora</taxon>
    </lineage>
</organism>
<dbReference type="EMBL" id="CAJVQB010003699">
    <property type="protein sequence ID" value="CAG8615341.1"/>
    <property type="molecule type" value="Genomic_DNA"/>
</dbReference>
<dbReference type="Proteomes" id="UP000789901">
    <property type="component" value="Unassembled WGS sequence"/>
</dbReference>
<evidence type="ECO:0000313" key="3">
    <source>
        <dbReference type="EMBL" id="CAG8615341.1"/>
    </source>
</evidence>
<comment type="caution">
    <text evidence="3">The sequence shown here is derived from an EMBL/GenBank/DDBJ whole genome shotgun (WGS) entry which is preliminary data.</text>
</comment>
<sequence>MIGLKKKELELASPFVRQLNISLRPKYLLLENKLKTWIRTLRSSQKVASEETRNNDSCEDDNKYDSNEDSDLNDQEDHEEDTYYENESYDHYDDIEFSCLARSNYEEIGPLGGIYLTIYMDIIDNMLYWSWGSLSPWIVGGLVCVAFGELGLDCIFRN</sequence>
<evidence type="ECO:0000256" key="2">
    <source>
        <dbReference type="SAM" id="Phobius"/>
    </source>
</evidence>
<protein>
    <submittedName>
        <fullName evidence="3">27523_t:CDS:1</fullName>
    </submittedName>
</protein>
<gene>
    <name evidence="3" type="ORF">GMARGA_LOCUS7564</name>
</gene>
<feature type="transmembrane region" description="Helical" evidence="2">
    <location>
        <begin position="137"/>
        <end position="156"/>
    </location>
</feature>
<accession>A0ABN7ULS6</accession>
<reference evidence="3 4" key="1">
    <citation type="submission" date="2021-06" db="EMBL/GenBank/DDBJ databases">
        <authorList>
            <person name="Kallberg Y."/>
            <person name="Tangrot J."/>
            <person name="Rosling A."/>
        </authorList>
    </citation>
    <scope>NUCLEOTIDE SEQUENCE [LARGE SCALE GENOMIC DNA]</scope>
    <source>
        <strain evidence="3 4">120-4 pot B 10/14</strain>
    </source>
</reference>